<gene>
    <name evidence="2" type="ORF">DP108_04745</name>
</gene>
<dbReference type="AlphaFoldDB" id="A0A5N5UP01"/>
<reference evidence="2 3" key="1">
    <citation type="submission" date="2019-10" db="EMBL/GenBank/DDBJ databases">
        <title>Unraveling microbial dark matter from salterns through culturing: the case of the genus Halosegnis.</title>
        <authorList>
            <person name="Duran-Viseras A."/>
            <person name="Andrei A.-S."/>
            <person name="Vera-Gargallo B."/>
            <person name="Ghai R."/>
            <person name="Sanchez-Porro C."/>
            <person name="Ventosa A."/>
        </authorList>
    </citation>
    <scope>NUCLEOTIDE SEQUENCE [LARGE SCALE GENOMIC DNA]</scope>
    <source>
        <strain evidence="2 3">F19-13</strain>
    </source>
</reference>
<feature type="domain" description="Profilin fold" evidence="1">
    <location>
        <begin position="132"/>
        <end position="225"/>
    </location>
</feature>
<evidence type="ECO:0000259" key="1">
    <source>
        <dbReference type="Pfam" id="PF26420"/>
    </source>
</evidence>
<proteinExistence type="predicted"/>
<evidence type="ECO:0000313" key="3">
    <source>
        <dbReference type="Proteomes" id="UP000326207"/>
    </source>
</evidence>
<feature type="domain" description="Profilin fold" evidence="1">
    <location>
        <begin position="14"/>
        <end position="108"/>
    </location>
</feature>
<sequence>MSDRLDIAADPDAVAAERDAVVARIRDHAGDIAYAIARIEGGDYGRRSFETNDGEWTVKHEQGDIEFLKFEPRSGQETYVISTQQQPEPAALAEALADYDAFVAAFDDYIASLDGLLDDVPTEFPTPASAADIVAERDRIVARLREVCNQMAGELYRYEMDDYGTFTARVNGTRWELKREESSTSYLRVGGSGGTYLLSQYGPPSAEAVREFAPDAPDFVAAYNDHVAQLELDLAQIDL</sequence>
<dbReference type="RefSeq" id="WP_152156054.1">
    <property type="nucleotide sequence ID" value="NZ_QMDY01000002.1"/>
</dbReference>
<dbReference type="Pfam" id="PF26420">
    <property type="entry name" value="Halo_prof"/>
    <property type="match status" value="2"/>
</dbReference>
<organism evidence="2 3">
    <name type="scientific">Halosegnis rubeus</name>
    <dbReference type="NCBI Taxonomy" id="2212850"/>
    <lineage>
        <taxon>Archaea</taxon>
        <taxon>Methanobacteriati</taxon>
        <taxon>Methanobacteriota</taxon>
        <taxon>Stenosarchaea group</taxon>
        <taxon>Halobacteria</taxon>
        <taxon>Halobacteriales</taxon>
        <taxon>Natronomonadaceae</taxon>
        <taxon>Halosegnis</taxon>
    </lineage>
</organism>
<accession>A0A5N5UP01</accession>
<dbReference type="EMBL" id="QMDY01000002">
    <property type="protein sequence ID" value="KAB7519416.1"/>
    <property type="molecule type" value="Genomic_DNA"/>
</dbReference>
<evidence type="ECO:0000313" key="2">
    <source>
        <dbReference type="EMBL" id="KAB7519416.1"/>
    </source>
</evidence>
<dbReference type="InterPro" id="IPR058872">
    <property type="entry name" value="Halo_prof"/>
</dbReference>
<name>A0A5N5UP01_9EURY</name>
<dbReference type="Proteomes" id="UP000326207">
    <property type="component" value="Unassembled WGS sequence"/>
</dbReference>
<comment type="caution">
    <text evidence="2">The sequence shown here is derived from an EMBL/GenBank/DDBJ whole genome shotgun (WGS) entry which is preliminary data.</text>
</comment>
<protein>
    <recommendedName>
        <fullName evidence="1">Profilin fold domain-containing protein</fullName>
    </recommendedName>
</protein>